<feature type="chain" id="PRO_5004794284" description="Lnb N-terminal periplasmic domain-containing protein" evidence="3">
    <location>
        <begin position="23"/>
        <end position="447"/>
    </location>
</feature>
<keyword evidence="3" id="KW-0732">Signal</keyword>
<evidence type="ECO:0000313" key="6">
    <source>
        <dbReference type="Proteomes" id="UP000019151"/>
    </source>
</evidence>
<dbReference type="RefSeq" id="WP_025411938.1">
    <property type="nucleotide sequence ID" value="NZ_CP007128.1"/>
</dbReference>
<dbReference type="EMBL" id="CP007128">
    <property type="protein sequence ID" value="AHG90468.1"/>
    <property type="molecule type" value="Genomic_DNA"/>
</dbReference>
<dbReference type="Proteomes" id="UP000019151">
    <property type="component" value="Chromosome"/>
</dbReference>
<proteinExistence type="predicted"/>
<gene>
    <name evidence="5" type="ORF">J421_2931</name>
</gene>
<dbReference type="OrthoDB" id="319167at2"/>
<protein>
    <recommendedName>
        <fullName evidence="4">Lnb N-terminal periplasmic domain-containing protein</fullName>
    </recommendedName>
</protein>
<dbReference type="eggNOG" id="ENOG502Z87C">
    <property type="taxonomic scope" value="Bacteria"/>
</dbReference>
<keyword evidence="6" id="KW-1185">Reference proteome</keyword>
<feature type="transmembrane region" description="Helical" evidence="2">
    <location>
        <begin position="297"/>
        <end position="315"/>
    </location>
</feature>
<organism evidence="5 6">
    <name type="scientific">Gemmatirosa kalamazoonensis</name>
    <dbReference type="NCBI Taxonomy" id="861299"/>
    <lineage>
        <taxon>Bacteria</taxon>
        <taxon>Pseudomonadati</taxon>
        <taxon>Gemmatimonadota</taxon>
        <taxon>Gemmatimonadia</taxon>
        <taxon>Gemmatimonadales</taxon>
        <taxon>Gemmatimonadaceae</taxon>
        <taxon>Gemmatirosa</taxon>
    </lineage>
</organism>
<feature type="compositionally biased region" description="Low complexity" evidence="1">
    <location>
        <begin position="46"/>
        <end position="58"/>
    </location>
</feature>
<keyword evidence="2" id="KW-0812">Transmembrane</keyword>
<feature type="signal peptide" evidence="3">
    <location>
        <begin position="1"/>
        <end position="22"/>
    </location>
</feature>
<feature type="transmembrane region" description="Helical" evidence="2">
    <location>
        <begin position="426"/>
        <end position="441"/>
    </location>
</feature>
<feature type="transmembrane region" description="Helical" evidence="2">
    <location>
        <begin position="401"/>
        <end position="420"/>
    </location>
</feature>
<reference evidence="5 6" key="1">
    <citation type="journal article" date="2014" name="Genome Announc.">
        <title>Genome Sequence and Methylome of Soil Bacterium Gemmatirosa kalamazoonensis KBS708T, a Member of the Rarely Cultivated Gemmatimonadetes Phylum.</title>
        <authorList>
            <person name="Debruyn J.M."/>
            <person name="Radosevich M."/>
            <person name="Wommack K.E."/>
            <person name="Polson S.W."/>
            <person name="Hauser L.J."/>
            <person name="Fawaz M.N."/>
            <person name="Korlach J."/>
            <person name="Tsai Y.C."/>
        </authorList>
    </citation>
    <scope>NUCLEOTIDE SEQUENCE [LARGE SCALE GENOMIC DNA]</scope>
    <source>
        <strain evidence="5 6">KBS708</strain>
    </source>
</reference>
<sequence>MSLLRRLTTALAVACCTRAAVAQTPPTLPQRPLLSAPAPGPQQRMQAGQGAQSAPPAVAEPGSELRVMLLTVGAGSAVWERFGHNAIWISDPRRGIDVAYNWGMFDFNQPRFLQRFLTGDTRYWMEGFDANALVEHYAREENRSVWAQELNLTPAQRLALLQYIEWNAREENKFYRYDYYLDNCSTRVRDALDRALGGAIRRATATRLTGTTYRSHTRRLTDGDPAVYTGIQLALGRPADRELTAWEESFLPVRLMRHLRGVRVTMPDGSSAPLVLQERQLYAATRAPEPERPTSHLLAYLLGGLALGATLAVLGRASAAGRRGADAGFGVVAGVWTLVAGLAGTAVLLAGTVTRHVFMGRNLNLGAFSPLVLIALVLVVPAVGSRLRATRARWAGRAERVAALLLALSVVGWLVALGVGQKSGEIFALALPAHTGLWWGLRRMSRA</sequence>
<dbReference type="HOGENOM" id="CLU_052983_0_0_0"/>
<feature type="transmembrane region" description="Helical" evidence="2">
    <location>
        <begin position="371"/>
        <end position="389"/>
    </location>
</feature>
<accession>W0RM02</accession>
<name>W0RM02_9BACT</name>
<dbReference type="InParanoid" id="W0RM02"/>
<dbReference type="STRING" id="861299.J421_2931"/>
<keyword evidence="2" id="KW-0472">Membrane</keyword>
<dbReference type="InterPro" id="IPR025178">
    <property type="entry name" value="Lnb_N"/>
</dbReference>
<evidence type="ECO:0000256" key="2">
    <source>
        <dbReference type="SAM" id="Phobius"/>
    </source>
</evidence>
<feature type="region of interest" description="Disordered" evidence="1">
    <location>
        <begin position="26"/>
        <end position="58"/>
    </location>
</feature>
<evidence type="ECO:0000256" key="3">
    <source>
        <dbReference type="SAM" id="SignalP"/>
    </source>
</evidence>
<keyword evidence="2" id="KW-1133">Transmembrane helix</keyword>
<feature type="transmembrane region" description="Helical" evidence="2">
    <location>
        <begin position="327"/>
        <end position="351"/>
    </location>
</feature>
<feature type="domain" description="Lnb N-terminal periplasmic" evidence="4">
    <location>
        <begin position="63"/>
        <end position="203"/>
    </location>
</feature>
<dbReference type="Pfam" id="PF13387">
    <property type="entry name" value="Lnb_N"/>
    <property type="match status" value="1"/>
</dbReference>
<dbReference type="KEGG" id="gba:J421_2931"/>
<evidence type="ECO:0000313" key="5">
    <source>
        <dbReference type="EMBL" id="AHG90468.1"/>
    </source>
</evidence>
<evidence type="ECO:0000259" key="4">
    <source>
        <dbReference type="Pfam" id="PF13387"/>
    </source>
</evidence>
<evidence type="ECO:0000256" key="1">
    <source>
        <dbReference type="SAM" id="MobiDB-lite"/>
    </source>
</evidence>
<dbReference type="PATRIC" id="fig|861299.3.peg.2983"/>
<dbReference type="AlphaFoldDB" id="W0RM02"/>